<evidence type="ECO:0000313" key="8">
    <source>
        <dbReference type="EMBL" id="NHA34756.1"/>
    </source>
</evidence>
<feature type="transmembrane region" description="Helical" evidence="5">
    <location>
        <begin position="276"/>
        <end position="296"/>
    </location>
</feature>
<keyword evidence="4 5" id="KW-0472">Membrane</keyword>
<dbReference type="InterPro" id="IPR013525">
    <property type="entry name" value="ABC2_TM"/>
</dbReference>
<feature type="transmembrane region" description="Helical" evidence="5">
    <location>
        <begin position="308"/>
        <end position="332"/>
    </location>
</feature>
<dbReference type="Proteomes" id="UP000572988">
    <property type="component" value="Unassembled WGS sequence"/>
</dbReference>
<protein>
    <submittedName>
        <fullName evidence="9">Phage infection protein</fullName>
    </submittedName>
</protein>
<keyword evidence="2 5" id="KW-0812">Transmembrane</keyword>
<dbReference type="Proteomes" id="UP000264146">
    <property type="component" value="Chromosome"/>
</dbReference>
<dbReference type="GeneID" id="93791062"/>
<dbReference type="PANTHER" id="PTHR43077:SF10">
    <property type="entry name" value="TRANSPORT PERMEASE PROTEIN"/>
    <property type="match status" value="1"/>
</dbReference>
<dbReference type="GO" id="GO:0016020">
    <property type="term" value="C:membrane"/>
    <property type="evidence" value="ECO:0007669"/>
    <property type="project" value="UniProtKB-SubCell"/>
</dbReference>
<evidence type="ECO:0000256" key="3">
    <source>
        <dbReference type="ARBA" id="ARBA00022989"/>
    </source>
</evidence>
<reference evidence="8 11" key="1">
    <citation type="submission" date="2018-01" db="EMBL/GenBank/DDBJ databases">
        <title>Complete genome sequence of Staphylococcus Scheliferi isolated from human.</title>
        <authorList>
            <person name="Abouelkhair M.A."/>
            <person name="Bemis D.A."/>
            <person name="Kania S.A."/>
        </authorList>
    </citation>
    <scope>NUCLEOTIDE SEQUENCE [LARGE SCALE GENOMIC DNA]</scope>
    <source>
        <strain evidence="8 11">ATCC 43808</strain>
    </source>
</reference>
<dbReference type="EMBL" id="LR962863">
    <property type="protein sequence ID" value="CAD7360732.1"/>
    <property type="molecule type" value="Genomic_DNA"/>
</dbReference>
<evidence type="ECO:0000313" key="7">
    <source>
        <dbReference type="EMBL" id="CAD7360732.1"/>
    </source>
</evidence>
<evidence type="ECO:0000259" key="6">
    <source>
        <dbReference type="Pfam" id="PF12698"/>
    </source>
</evidence>
<dbReference type="RefSeq" id="WP_016425613.1">
    <property type="nucleotide sequence ID" value="NZ_CABKRV010000002.1"/>
</dbReference>
<evidence type="ECO:0000256" key="1">
    <source>
        <dbReference type="ARBA" id="ARBA00004141"/>
    </source>
</evidence>
<dbReference type="PANTHER" id="PTHR43077">
    <property type="entry name" value="TRANSPORT PERMEASE YVFS-RELATED"/>
    <property type="match status" value="1"/>
</dbReference>
<dbReference type="AlphaFoldDB" id="A0A7Z7VYA1"/>
<sequence>MSNRKLWIVPLITGTILLILATAFYPAYNPKPNNVPMAIVNLDKGTHIQDKEINIGNKLTEKLKDNKKEEIQWHEVKDAKKAQDEVRKGTYAGAIILEDHFSEHALSPAQTTIMKSKQKELQQQVEEGKIPPQQIQKIKAQMEKKGQKAPSKIEQAQISTYIDEGGQGQLANVTKQVLKQIGTNINQQVSQQNVQALAQSNVDISAKQFEQFSNPVNVDQHTFHPIASHQANGNAAMVLFMPVWLASMITAVVLYFNFKNRSQMSSRRRQTLTGALTIGIDLIASFAGSFAYVYFLSYVMNFNFPNPFVTASFIGLAISGFSLLILGLMVWIGILAAPVFLILVFFSMQAILLPIHMVPKFYQQYILPWNPFKLYTTEIKNLVYLHQPLEWNSTIIVLISFILFGIISVLISHYTKKHIPYVNTI</sequence>
<feature type="transmembrane region" description="Helical" evidence="5">
    <location>
        <begin position="235"/>
        <end position="256"/>
    </location>
</feature>
<reference evidence="9" key="2">
    <citation type="submission" date="2018-06" db="EMBL/GenBank/DDBJ databases">
        <authorList>
            <consortium name="Pathogen Informatics"/>
            <person name="Doyle S."/>
        </authorList>
    </citation>
    <scope>NUCLEOTIDE SEQUENCE [LARGE SCALE GENOMIC DNA]</scope>
    <source>
        <strain evidence="9">NCTC12218</strain>
    </source>
</reference>
<proteinExistence type="predicted"/>
<evidence type="ECO:0000313" key="10">
    <source>
        <dbReference type="Proteomes" id="UP000264146"/>
    </source>
</evidence>
<organism evidence="9">
    <name type="scientific">Staphylococcus schleiferi</name>
    <dbReference type="NCBI Taxonomy" id="1295"/>
    <lineage>
        <taxon>Bacteria</taxon>
        <taxon>Bacillati</taxon>
        <taxon>Bacillota</taxon>
        <taxon>Bacilli</taxon>
        <taxon>Bacillales</taxon>
        <taxon>Staphylococcaceae</taxon>
        <taxon>Staphylococcus</taxon>
    </lineage>
</organism>
<evidence type="ECO:0000313" key="11">
    <source>
        <dbReference type="Proteomes" id="UP000572988"/>
    </source>
</evidence>
<comment type="subcellular location">
    <subcellularLocation>
        <location evidence="1">Membrane</location>
        <topology evidence="1">Multi-pass membrane protein</topology>
    </subcellularLocation>
</comment>
<keyword evidence="11" id="KW-1185">Reference proteome</keyword>
<feature type="transmembrane region" description="Helical" evidence="5">
    <location>
        <begin position="391"/>
        <end position="411"/>
    </location>
</feature>
<feature type="domain" description="ABC-2 type transporter transmembrane" evidence="6">
    <location>
        <begin position="9"/>
        <end position="409"/>
    </location>
</feature>
<evidence type="ECO:0000313" key="9">
    <source>
        <dbReference type="EMBL" id="SUM90384.1"/>
    </source>
</evidence>
<feature type="transmembrane region" description="Helical" evidence="5">
    <location>
        <begin position="7"/>
        <end position="28"/>
    </location>
</feature>
<dbReference type="Gene3D" id="3.40.1710.10">
    <property type="entry name" value="abc type-2 transporter like domain"/>
    <property type="match status" value="1"/>
</dbReference>
<evidence type="ECO:0000256" key="4">
    <source>
        <dbReference type="ARBA" id="ARBA00023136"/>
    </source>
</evidence>
<evidence type="ECO:0000256" key="2">
    <source>
        <dbReference type="ARBA" id="ARBA00022692"/>
    </source>
</evidence>
<dbReference type="InterPro" id="IPR051328">
    <property type="entry name" value="T7SS_ABC-Transporter"/>
</dbReference>
<name>A0A7Z7VYA1_STASC</name>
<evidence type="ECO:0000256" key="5">
    <source>
        <dbReference type="SAM" id="Phobius"/>
    </source>
</evidence>
<dbReference type="EMBL" id="POVK01000035">
    <property type="protein sequence ID" value="NHA34756.1"/>
    <property type="molecule type" value="Genomic_DNA"/>
</dbReference>
<feature type="transmembrane region" description="Helical" evidence="5">
    <location>
        <begin position="339"/>
        <end position="358"/>
    </location>
</feature>
<dbReference type="EMBL" id="UHEF01000001">
    <property type="protein sequence ID" value="SUM90384.1"/>
    <property type="molecule type" value="Genomic_DNA"/>
</dbReference>
<keyword evidence="3 5" id="KW-1133">Transmembrane helix</keyword>
<dbReference type="Pfam" id="PF12698">
    <property type="entry name" value="ABC2_membrane_3"/>
    <property type="match status" value="1"/>
</dbReference>
<dbReference type="GO" id="GO:0140359">
    <property type="term" value="F:ABC-type transporter activity"/>
    <property type="evidence" value="ECO:0007669"/>
    <property type="project" value="InterPro"/>
</dbReference>
<reference evidence="7 10" key="3">
    <citation type="submission" date="2020-11" db="EMBL/GenBank/DDBJ databases">
        <authorList>
            <consortium name="Pathogen Informatics"/>
        </authorList>
    </citation>
    <scope>NUCLEOTIDE SEQUENCE [LARGE SCALE GENOMIC DNA]</scope>
    <source>
        <strain evidence="7 10">NCTC12218</strain>
    </source>
</reference>
<gene>
    <name evidence="8" type="ORF">C1O36_09765</name>
    <name evidence="9" type="ORF">NCTC12218_02434</name>
</gene>
<accession>A0A7Z7VYA1</accession>